<reference evidence="2 3" key="1">
    <citation type="journal article" date="2020" name="Microorganisms">
        <title>Osmotic Adaptation and Compatible Solute Biosynthesis of Phototrophic Bacteria as Revealed from Genome Analyses.</title>
        <authorList>
            <person name="Imhoff J.F."/>
            <person name="Rahn T."/>
            <person name="Kunzel S."/>
            <person name="Keller A."/>
            <person name="Neulinger S.C."/>
        </authorList>
    </citation>
    <scope>NUCLEOTIDE SEQUENCE [LARGE SCALE GENOMIC DNA]</scope>
    <source>
        <strain evidence="2 3">DSM 6210</strain>
    </source>
</reference>
<dbReference type="SUPFAM" id="SSF52821">
    <property type="entry name" value="Rhodanese/Cell cycle control phosphatase"/>
    <property type="match status" value="1"/>
</dbReference>
<accession>A0ABS1CI94</accession>
<sequence>MRTSIAATRDARAGHIPGAVNIPGEDLAASRERFPPVPKAPIVLYGDDAPQVARQLVDWGYRAVRLLPMRYADWAAAGNPVASGPGAEAIVYDPNPKPRAIVDAEGKVRLVGR</sequence>
<gene>
    <name evidence="2" type="ORF">CKO31_12785</name>
</gene>
<evidence type="ECO:0000259" key="1">
    <source>
        <dbReference type="PROSITE" id="PS50206"/>
    </source>
</evidence>
<dbReference type="InterPro" id="IPR036873">
    <property type="entry name" value="Rhodanese-like_dom_sf"/>
</dbReference>
<dbReference type="InterPro" id="IPR001763">
    <property type="entry name" value="Rhodanese-like_dom"/>
</dbReference>
<dbReference type="PROSITE" id="PS50206">
    <property type="entry name" value="RHODANESE_3"/>
    <property type="match status" value="1"/>
</dbReference>
<evidence type="ECO:0000313" key="2">
    <source>
        <dbReference type="EMBL" id="MBK1631604.1"/>
    </source>
</evidence>
<comment type="caution">
    <text evidence="2">The sequence shown here is derived from an EMBL/GenBank/DDBJ whole genome shotgun (WGS) entry which is preliminary data.</text>
</comment>
<dbReference type="RefSeq" id="WP_200238084.1">
    <property type="nucleotide sequence ID" value="NZ_NRRV01000028.1"/>
</dbReference>
<dbReference type="Proteomes" id="UP000748752">
    <property type="component" value="Unassembled WGS sequence"/>
</dbReference>
<evidence type="ECO:0000313" key="3">
    <source>
        <dbReference type="Proteomes" id="UP000748752"/>
    </source>
</evidence>
<dbReference type="EMBL" id="NRRV01000028">
    <property type="protein sequence ID" value="MBK1631604.1"/>
    <property type="molecule type" value="Genomic_DNA"/>
</dbReference>
<feature type="domain" description="Rhodanese" evidence="1">
    <location>
        <begin position="10"/>
        <end position="83"/>
    </location>
</feature>
<organism evidence="2 3">
    <name type="scientific">Thiohalocapsa halophila</name>
    <dbReference type="NCBI Taxonomy" id="69359"/>
    <lineage>
        <taxon>Bacteria</taxon>
        <taxon>Pseudomonadati</taxon>
        <taxon>Pseudomonadota</taxon>
        <taxon>Gammaproteobacteria</taxon>
        <taxon>Chromatiales</taxon>
        <taxon>Chromatiaceae</taxon>
        <taxon>Thiohalocapsa</taxon>
    </lineage>
</organism>
<keyword evidence="3" id="KW-1185">Reference proteome</keyword>
<dbReference type="Gene3D" id="3.40.250.10">
    <property type="entry name" value="Rhodanese-like domain"/>
    <property type="match status" value="1"/>
</dbReference>
<protein>
    <recommendedName>
        <fullName evidence="1">Rhodanese domain-containing protein</fullName>
    </recommendedName>
</protein>
<dbReference type="Pfam" id="PF00581">
    <property type="entry name" value="Rhodanese"/>
    <property type="match status" value="1"/>
</dbReference>
<name>A0ABS1CI94_9GAMM</name>
<dbReference type="CDD" id="cd00158">
    <property type="entry name" value="RHOD"/>
    <property type="match status" value="1"/>
</dbReference>
<proteinExistence type="predicted"/>